<evidence type="ECO:0000256" key="3">
    <source>
        <dbReference type="SAM" id="MobiDB-lite"/>
    </source>
</evidence>
<dbReference type="Pfam" id="PF25917">
    <property type="entry name" value="BSH_RND"/>
    <property type="match status" value="1"/>
</dbReference>
<dbReference type="FunFam" id="2.40.30.170:FF:000010">
    <property type="entry name" value="Efflux RND transporter periplasmic adaptor subunit"/>
    <property type="match status" value="1"/>
</dbReference>
<dbReference type="Gene3D" id="2.40.420.20">
    <property type="match status" value="1"/>
</dbReference>
<keyword evidence="4" id="KW-1133">Transmembrane helix</keyword>
<evidence type="ECO:0000259" key="5">
    <source>
        <dbReference type="Pfam" id="PF25917"/>
    </source>
</evidence>
<dbReference type="Gene3D" id="2.40.50.100">
    <property type="match status" value="1"/>
</dbReference>
<feature type="domain" description="Multidrug resistance protein MdtA-like barrel-sandwich hybrid" evidence="5">
    <location>
        <begin position="175"/>
        <end position="295"/>
    </location>
</feature>
<keyword evidence="9" id="KW-1185">Reference proteome</keyword>
<dbReference type="PANTHER" id="PTHR30469:SF16">
    <property type="entry name" value="HAE1 FAMILY EFFLUX PUMP MFP COMPONENT"/>
    <property type="match status" value="1"/>
</dbReference>
<dbReference type="KEGG" id="fer:FNB15_11690"/>
<feature type="region of interest" description="Disordered" evidence="3">
    <location>
        <begin position="449"/>
        <end position="474"/>
    </location>
</feature>
<feature type="domain" description="CusB-like beta-barrel" evidence="6">
    <location>
        <begin position="308"/>
        <end position="380"/>
    </location>
</feature>
<feature type="region of interest" description="Disordered" evidence="3">
    <location>
        <begin position="30"/>
        <end position="49"/>
    </location>
</feature>
<evidence type="ECO:0000256" key="2">
    <source>
        <dbReference type="SAM" id="Coils"/>
    </source>
</evidence>
<organism evidence="8 9">
    <name type="scientific">Ferrovibrio terrae</name>
    <dbReference type="NCBI Taxonomy" id="2594003"/>
    <lineage>
        <taxon>Bacteria</taxon>
        <taxon>Pseudomonadati</taxon>
        <taxon>Pseudomonadota</taxon>
        <taxon>Alphaproteobacteria</taxon>
        <taxon>Rhodospirillales</taxon>
        <taxon>Rhodospirillaceae</taxon>
        <taxon>Ferrovibrio</taxon>
    </lineage>
</organism>
<feature type="coiled-coil region" evidence="2">
    <location>
        <begin position="239"/>
        <end position="266"/>
    </location>
</feature>
<feature type="compositionally biased region" description="Polar residues" evidence="3">
    <location>
        <begin position="453"/>
        <end position="474"/>
    </location>
</feature>
<keyword evidence="4" id="KW-0812">Transmembrane</keyword>
<dbReference type="Pfam" id="PF25954">
    <property type="entry name" value="Beta-barrel_RND_2"/>
    <property type="match status" value="1"/>
</dbReference>
<feature type="transmembrane region" description="Helical" evidence="4">
    <location>
        <begin position="104"/>
        <end position="124"/>
    </location>
</feature>
<evidence type="ECO:0000256" key="4">
    <source>
        <dbReference type="SAM" id="Phobius"/>
    </source>
</evidence>
<dbReference type="EMBL" id="CP041636">
    <property type="protein sequence ID" value="QDO97886.1"/>
    <property type="molecule type" value="Genomic_DNA"/>
</dbReference>
<gene>
    <name evidence="8" type="ORF">FNB15_11690</name>
</gene>
<dbReference type="PANTHER" id="PTHR30469">
    <property type="entry name" value="MULTIDRUG RESISTANCE PROTEIN MDTA"/>
    <property type="match status" value="1"/>
</dbReference>
<feature type="domain" description="YknX-like C-terminal permuted SH3-like" evidence="7">
    <location>
        <begin position="388"/>
        <end position="454"/>
    </location>
</feature>
<dbReference type="GO" id="GO:1990281">
    <property type="term" value="C:efflux pump complex"/>
    <property type="evidence" value="ECO:0007669"/>
    <property type="project" value="TreeGrafter"/>
</dbReference>
<dbReference type="AlphaFoldDB" id="A0A516H282"/>
<name>A0A516H282_9PROT</name>
<reference evidence="8 9" key="1">
    <citation type="submission" date="2019-07" db="EMBL/GenBank/DDBJ databases">
        <title>Genome sequencing for Ferrovibrio sp. K5.</title>
        <authorList>
            <person name="Park S.-J."/>
        </authorList>
    </citation>
    <scope>NUCLEOTIDE SEQUENCE [LARGE SCALE GENOMIC DNA]</scope>
    <source>
        <strain evidence="8 9">K5</strain>
    </source>
</reference>
<dbReference type="Proteomes" id="UP000317496">
    <property type="component" value="Chromosome"/>
</dbReference>
<dbReference type="SUPFAM" id="SSF111369">
    <property type="entry name" value="HlyD-like secretion proteins"/>
    <property type="match status" value="1"/>
</dbReference>
<sequence>MTFSRVMGEAGRMAVQAGYHPRSLTIPNHFASPRGPSQSRWRLPDGPALPRKRRTLLNRTYTIDQAGAEISNLAAMRPLAPRPGEDAEGSAGTFYWVVEDRMKVWSQVLVVGVIAASAAGAFIFRDSLPFIGGKQAETRPVAGGAPTLPIEAVPVRRMEITRTIEAVGTAQANEAVTITAKATGIVERLNFQDSQVVKTGVILVELEAAESSANIGALRAARDAARMSYDRAKQLIESKVVAQARLDEVSKAYEAAEARLRAEQAKFSDSVIRAPFNGKLGLRKVSLGALVRPGDVITTLDDTSVIKLEFEVPETVLGGVKIGNTVSAKATSMPDRKFDGVVTTIDSRIDPTTRAVRIRAQIPNNDDALKPGMFMTVALSVGKVPDAMMVPEESLLAQGGEQFVFVIRDGRATRTRVTVGQRLPGLAQITNGLHPDEQVAITGLQQLRDGSRVRQTNAQGTPPMSGAPNQKSSS</sequence>
<keyword evidence="2" id="KW-0175">Coiled coil</keyword>
<evidence type="ECO:0000313" key="9">
    <source>
        <dbReference type="Proteomes" id="UP000317496"/>
    </source>
</evidence>
<dbReference type="Pfam" id="PF25989">
    <property type="entry name" value="YknX_C"/>
    <property type="match status" value="1"/>
</dbReference>
<keyword evidence="4" id="KW-0472">Membrane</keyword>
<dbReference type="Gene3D" id="1.10.287.470">
    <property type="entry name" value="Helix hairpin bin"/>
    <property type="match status" value="1"/>
</dbReference>
<dbReference type="NCBIfam" id="TIGR01730">
    <property type="entry name" value="RND_mfp"/>
    <property type="match status" value="1"/>
</dbReference>
<dbReference type="Gene3D" id="2.40.30.170">
    <property type="match status" value="1"/>
</dbReference>
<dbReference type="GO" id="GO:0015562">
    <property type="term" value="F:efflux transmembrane transporter activity"/>
    <property type="evidence" value="ECO:0007669"/>
    <property type="project" value="TreeGrafter"/>
</dbReference>
<evidence type="ECO:0000313" key="8">
    <source>
        <dbReference type="EMBL" id="QDO97886.1"/>
    </source>
</evidence>
<dbReference type="OrthoDB" id="9806939at2"/>
<evidence type="ECO:0000259" key="7">
    <source>
        <dbReference type="Pfam" id="PF25989"/>
    </source>
</evidence>
<accession>A0A516H282</accession>
<proteinExistence type="inferred from homology"/>
<dbReference type="InterPro" id="IPR006143">
    <property type="entry name" value="RND_pump_MFP"/>
</dbReference>
<evidence type="ECO:0000259" key="6">
    <source>
        <dbReference type="Pfam" id="PF25954"/>
    </source>
</evidence>
<dbReference type="InterPro" id="IPR058625">
    <property type="entry name" value="MdtA-like_BSH"/>
</dbReference>
<protein>
    <submittedName>
        <fullName evidence="8">Efflux RND transporter periplasmic adaptor subunit</fullName>
    </submittedName>
</protein>
<comment type="similarity">
    <text evidence="1">Belongs to the membrane fusion protein (MFP) (TC 8.A.1) family.</text>
</comment>
<dbReference type="InterPro" id="IPR058792">
    <property type="entry name" value="Beta-barrel_RND_2"/>
</dbReference>
<dbReference type="InterPro" id="IPR058637">
    <property type="entry name" value="YknX-like_C"/>
</dbReference>
<evidence type="ECO:0000256" key="1">
    <source>
        <dbReference type="ARBA" id="ARBA00009477"/>
    </source>
</evidence>